<comment type="caution">
    <text evidence="1">The sequence shown here is derived from an EMBL/GenBank/DDBJ whole genome shotgun (WGS) entry which is preliminary data.</text>
</comment>
<evidence type="ECO:0000313" key="2">
    <source>
        <dbReference type="Proteomes" id="UP001148838"/>
    </source>
</evidence>
<evidence type="ECO:0000313" key="1">
    <source>
        <dbReference type="EMBL" id="KAJ4446318.1"/>
    </source>
</evidence>
<name>A0ABQ8TJ78_PERAM</name>
<dbReference type="Gene3D" id="3.30.420.10">
    <property type="entry name" value="Ribonuclease H-like superfamily/Ribonuclease H"/>
    <property type="match status" value="1"/>
</dbReference>
<accession>A0ABQ8TJ78</accession>
<proteinExistence type="predicted"/>
<dbReference type="Proteomes" id="UP001148838">
    <property type="component" value="Unassembled WGS sequence"/>
</dbReference>
<protein>
    <submittedName>
        <fullName evidence="1">Uncharacterized protein</fullName>
    </submittedName>
</protein>
<dbReference type="InterPro" id="IPR036397">
    <property type="entry name" value="RNaseH_sf"/>
</dbReference>
<gene>
    <name evidence="1" type="ORF">ANN_13013</name>
</gene>
<sequence length="223" mass="24563">MSPKSSAENYLAILLQLVDGKPREKPELEPTVTGMIYLDMLQNWLMPQLHEDSNDYISQEAGFPVTITTTCESILIKICHRDGSEAQDEKMTLMKLPPRSPDLTPSFEYIIRKAKVLAKGKGILCSPNPKPGKPLLAAVAGKVKEFCCSDEISRMMPGNLPRPGIEPGPPGFAARRADRYSTDVDNAVYVTEKSYTEEEKMLALRFAKSTAEPGAQVSYSPAV</sequence>
<organism evidence="1 2">
    <name type="scientific">Periplaneta americana</name>
    <name type="common">American cockroach</name>
    <name type="synonym">Blatta americana</name>
    <dbReference type="NCBI Taxonomy" id="6978"/>
    <lineage>
        <taxon>Eukaryota</taxon>
        <taxon>Metazoa</taxon>
        <taxon>Ecdysozoa</taxon>
        <taxon>Arthropoda</taxon>
        <taxon>Hexapoda</taxon>
        <taxon>Insecta</taxon>
        <taxon>Pterygota</taxon>
        <taxon>Neoptera</taxon>
        <taxon>Polyneoptera</taxon>
        <taxon>Dictyoptera</taxon>
        <taxon>Blattodea</taxon>
        <taxon>Blattoidea</taxon>
        <taxon>Blattidae</taxon>
        <taxon>Blattinae</taxon>
        <taxon>Periplaneta</taxon>
    </lineage>
</organism>
<dbReference type="EMBL" id="JAJSOF020000009">
    <property type="protein sequence ID" value="KAJ4446318.1"/>
    <property type="molecule type" value="Genomic_DNA"/>
</dbReference>
<keyword evidence="2" id="KW-1185">Reference proteome</keyword>
<reference evidence="1 2" key="1">
    <citation type="journal article" date="2022" name="Allergy">
        <title>Genome assembly and annotation of Periplaneta americana reveal a comprehensive cockroach allergen profile.</title>
        <authorList>
            <person name="Wang L."/>
            <person name="Xiong Q."/>
            <person name="Saelim N."/>
            <person name="Wang L."/>
            <person name="Nong W."/>
            <person name="Wan A.T."/>
            <person name="Shi M."/>
            <person name="Liu X."/>
            <person name="Cao Q."/>
            <person name="Hui J.H.L."/>
            <person name="Sookrung N."/>
            <person name="Leung T.F."/>
            <person name="Tungtrongchitr A."/>
            <person name="Tsui S.K.W."/>
        </authorList>
    </citation>
    <scope>NUCLEOTIDE SEQUENCE [LARGE SCALE GENOMIC DNA]</scope>
    <source>
        <strain evidence="1">PWHHKU_190912</strain>
    </source>
</reference>